<name>A0ABS1LF22_9ACTN</name>
<dbReference type="InterPro" id="IPR000182">
    <property type="entry name" value="GNAT_dom"/>
</dbReference>
<organism evidence="2 3">
    <name type="scientific">Nocardioides baculatus</name>
    <dbReference type="NCBI Taxonomy" id="2801337"/>
    <lineage>
        <taxon>Bacteria</taxon>
        <taxon>Bacillati</taxon>
        <taxon>Actinomycetota</taxon>
        <taxon>Actinomycetes</taxon>
        <taxon>Propionibacteriales</taxon>
        <taxon>Nocardioidaceae</taxon>
        <taxon>Nocardioides</taxon>
    </lineage>
</organism>
<dbReference type="Pfam" id="PF00583">
    <property type="entry name" value="Acetyltransf_1"/>
    <property type="match status" value="1"/>
</dbReference>
<gene>
    <name evidence="2" type="ORF">JI751_18655</name>
</gene>
<dbReference type="EMBL" id="JAERSG010000006">
    <property type="protein sequence ID" value="MBL0749647.1"/>
    <property type="molecule type" value="Genomic_DNA"/>
</dbReference>
<dbReference type="InterPro" id="IPR016181">
    <property type="entry name" value="Acyl_CoA_acyltransferase"/>
</dbReference>
<protein>
    <submittedName>
        <fullName evidence="2">GNAT family N-acetyltransferase</fullName>
    </submittedName>
</protein>
<accession>A0ABS1LF22</accession>
<dbReference type="SUPFAM" id="SSF55729">
    <property type="entry name" value="Acyl-CoA N-acyltransferases (Nat)"/>
    <property type="match status" value="1"/>
</dbReference>
<sequence>MEVDLVTAATDADAEELWPVYAEVFEETRDLASWRADTWDRHVARAGFRLARVRRGGELMGFAYGLTGENGQWWTDRVTAVWPSGLADEWLDGHFELVSLGVRPAARGLGAGGVLLDAVTADLPHDRWLLMTTADPAYPARHPYASRGWDLVGPGLSEKQVILGRRI</sequence>
<evidence type="ECO:0000259" key="1">
    <source>
        <dbReference type="PROSITE" id="PS51186"/>
    </source>
</evidence>
<keyword evidence="3" id="KW-1185">Reference proteome</keyword>
<comment type="caution">
    <text evidence="2">The sequence shown here is derived from an EMBL/GenBank/DDBJ whole genome shotgun (WGS) entry which is preliminary data.</text>
</comment>
<proteinExistence type="predicted"/>
<evidence type="ECO:0000313" key="2">
    <source>
        <dbReference type="EMBL" id="MBL0749647.1"/>
    </source>
</evidence>
<dbReference type="Gene3D" id="3.40.630.30">
    <property type="match status" value="1"/>
</dbReference>
<feature type="domain" description="N-acetyltransferase" evidence="1">
    <location>
        <begin position="1"/>
        <end position="167"/>
    </location>
</feature>
<reference evidence="2 3" key="1">
    <citation type="submission" date="2021-01" db="EMBL/GenBank/DDBJ databases">
        <title>Genome seq and assembly of Nocardiodes sp. G10.</title>
        <authorList>
            <person name="Chhetri G."/>
        </authorList>
    </citation>
    <scope>NUCLEOTIDE SEQUENCE [LARGE SCALE GENOMIC DNA]</scope>
    <source>
        <strain evidence="2 3">G10</strain>
    </source>
</reference>
<dbReference type="Proteomes" id="UP000636918">
    <property type="component" value="Unassembled WGS sequence"/>
</dbReference>
<dbReference type="RefSeq" id="WP_201940022.1">
    <property type="nucleotide sequence ID" value="NZ_JAERSG010000006.1"/>
</dbReference>
<dbReference type="PROSITE" id="PS51186">
    <property type="entry name" value="GNAT"/>
    <property type="match status" value="1"/>
</dbReference>
<evidence type="ECO:0000313" key="3">
    <source>
        <dbReference type="Proteomes" id="UP000636918"/>
    </source>
</evidence>